<dbReference type="EMBL" id="RDQZ01000096">
    <property type="protein sequence ID" value="RXH01309.1"/>
    <property type="molecule type" value="Genomic_DNA"/>
</dbReference>
<comment type="caution">
    <text evidence="1">The sequence shown here is derived from an EMBL/GenBank/DDBJ whole genome shotgun (WGS) entry which is preliminary data.</text>
</comment>
<dbReference type="Proteomes" id="UP000290401">
    <property type="component" value="Unassembled WGS sequence"/>
</dbReference>
<gene>
    <name evidence="1" type="ORF">EAS56_38325</name>
</gene>
<keyword evidence="2" id="KW-1185">Reference proteome</keyword>
<sequence>MPNRTTDRGPDLKLVNLSPAAIDIGSKMHMAAVNPACTDKPVRAFGTFTQDLHELAD</sequence>
<name>A0ABY0DWM9_9BRAD</name>
<organism evidence="1 2">
    <name type="scientific">Bradyrhizobium guangzhouense</name>
    <dbReference type="NCBI Taxonomy" id="1325095"/>
    <lineage>
        <taxon>Bacteria</taxon>
        <taxon>Pseudomonadati</taxon>
        <taxon>Pseudomonadota</taxon>
        <taxon>Alphaproteobacteria</taxon>
        <taxon>Hyphomicrobiales</taxon>
        <taxon>Nitrobacteraceae</taxon>
        <taxon>Bradyrhizobium</taxon>
    </lineage>
</organism>
<protein>
    <submittedName>
        <fullName evidence="1">IS110 family transposase</fullName>
    </submittedName>
</protein>
<proteinExistence type="predicted"/>
<reference evidence="1 2" key="1">
    <citation type="submission" date="2018-10" db="EMBL/GenBank/DDBJ databases">
        <title>Bradyrhizobium sp. nov., effective nodules isolated from peanut in China.</title>
        <authorList>
            <person name="Li Y."/>
        </authorList>
    </citation>
    <scope>NUCLEOTIDE SEQUENCE [LARGE SCALE GENOMIC DNA]</scope>
    <source>
        <strain evidence="1 2">CCBAU 53426</strain>
    </source>
</reference>
<evidence type="ECO:0000313" key="1">
    <source>
        <dbReference type="EMBL" id="RXH01309.1"/>
    </source>
</evidence>
<feature type="non-terminal residue" evidence="1">
    <location>
        <position position="57"/>
    </location>
</feature>
<accession>A0ABY0DWM9</accession>
<evidence type="ECO:0000313" key="2">
    <source>
        <dbReference type="Proteomes" id="UP000290401"/>
    </source>
</evidence>